<dbReference type="STRING" id="1174501.SAMN05216192_15711"/>
<name>A0A1G9F698_9BACL</name>
<evidence type="ECO:0000313" key="2">
    <source>
        <dbReference type="EMBL" id="SDK83967.1"/>
    </source>
</evidence>
<dbReference type="EMBL" id="FNDX01000057">
    <property type="protein sequence ID" value="SDK83967.1"/>
    <property type="molecule type" value="Genomic_DNA"/>
</dbReference>
<sequence>MYNNEYEIFDRGVVKLMDPAVWSQFIRENWLVIVIALVILFAVINLVKTVLKWAIVIVIVAGLFIYSGVTMEQIGDAVNKVADSTVSTLKSEAQEVMLSEAKEAKYTSGGDGTFTITTPNLEVKGTAGEDKVEVTFRGVSLGKWSITDTTKTFIEEARKNGN</sequence>
<feature type="transmembrane region" description="Helical" evidence="1">
    <location>
        <begin position="30"/>
        <end position="47"/>
    </location>
</feature>
<protein>
    <submittedName>
        <fullName evidence="2">Uncharacterized protein</fullName>
    </submittedName>
</protein>
<evidence type="ECO:0000256" key="1">
    <source>
        <dbReference type="SAM" id="Phobius"/>
    </source>
</evidence>
<organism evidence="2 3">
    <name type="scientific">Paenibacillus typhae</name>
    <dbReference type="NCBI Taxonomy" id="1174501"/>
    <lineage>
        <taxon>Bacteria</taxon>
        <taxon>Bacillati</taxon>
        <taxon>Bacillota</taxon>
        <taxon>Bacilli</taxon>
        <taxon>Bacillales</taxon>
        <taxon>Paenibacillaceae</taxon>
        <taxon>Paenibacillus</taxon>
    </lineage>
</organism>
<keyword evidence="1" id="KW-1133">Transmembrane helix</keyword>
<dbReference type="AlphaFoldDB" id="A0A1G9F698"/>
<keyword evidence="3" id="KW-1185">Reference proteome</keyword>
<feature type="transmembrane region" description="Helical" evidence="1">
    <location>
        <begin position="53"/>
        <end position="71"/>
    </location>
</feature>
<proteinExistence type="predicted"/>
<dbReference type="Proteomes" id="UP000199050">
    <property type="component" value="Unassembled WGS sequence"/>
</dbReference>
<keyword evidence="1" id="KW-0812">Transmembrane</keyword>
<gene>
    <name evidence="2" type="ORF">SAMN05216192_15711</name>
</gene>
<keyword evidence="1" id="KW-0472">Membrane</keyword>
<reference evidence="3" key="1">
    <citation type="submission" date="2016-10" db="EMBL/GenBank/DDBJ databases">
        <authorList>
            <person name="Varghese N."/>
            <person name="Submissions S."/>
        </authorList>
    </citation>
    <scope>NUCLEOTIDE SEQUENCE [LARGE SCALE GENOMIC DNA]</scope>
    <source>
        <strain evidence="3">CGMCC 1.11012</strain>
    </source>
</reference>
<evidence type="ECO:0000313" key="3">
    <source>
        <dbReference type="Proteomes" id="UP000199050"/>
    </source>
</evidence>
<accession>A0A1G9F698</accession>